<keyword evidence="3" id="KW-1185">Reference proteome</keyword>
<name>A0A7Z7NBW5_9MYCO</name>
<dbReference type="SUPFAM" id="SSF55729">
    <property type="entry name" value="Acyl-CoA N-acyltransferases (Nat)"/>
    <property type="match status" value="1"/>
</dbReference>
<dbReference type="EC" id="2.8.3.-" evidence="2"/>
<dbReference type="InterPro" id="IPR016181">
    <property type="entry name" value="Acyl_CoA_acyltransferase"/>
</dbReference>
<organism evidence="2 3">
    <name type="scientific">Mycobacterium simulans</name>
    <dbReference type="NCBI Taxonomy" id="627089"/>
    <lineage>
        <taxon>Bacteria</taxon>
        <taxon>Bacillati</taxon>
        <taxon>Actinomycetota</taxon>
        <taxon>Actinomycetes</taxon>
        <taxon>Mycobacteriales</taxon>
        <taxon>Mycobacteriaceae</taxon>
        <taxon>Mycobacterium</taxon>
    </lineage>
</organism>
<dbReference type="Gene3D" id="3.40.630.30">
    <property type="match status" value="1"/>
</dbReference>
<dbReference type="InterPro" id="IPR000182">
    <property type="entry name" value="GNAT_dom"/>
</dbReference>
<proteinExistence type="predicted"/>
<comment type="caution">
    <text evidence="2">The sequence shown here is derived from an EMBL/GenBank/DDBJ whole genome shotgun (WGS) entry which is preliminary data.</text>
</comment>
<dbReference type="AlphaFoldDB" id="A0A7Z7NBW5"/>
<sequence>MRHVGRRPTFDGMVVGVRSLIGKDFPITRQVGTGSWLRLRSPGRGYGTEMRAAALYFAFSELGAQVATSASYVDNPASIAVSAASVIETTAWSR</sequence>
<reference evidence="2 3" key="1">
    <citation type="submission" date="2017-10" db="EMBL/GenBank/DDBJ databases">
        <authorList>
            <consortium name="Urmite Genomes"/>
        </authorList>
    </citation>
    <scope>NUCLEOTIDE SEQUENCE [LARGE SCALE GENOMIC DNA]</scope>
    <source>
        <strain evidence="2 3">FB-527</strain>
    </source>
</reference>
<evidence type="ECO:0000313" key="2">
    <source>
        <dbReference type="EMBL" id="SOJ57338.1"/>
    </source>
</evidence>
<dbReference type="GO" id="GO:0016747">
    <property type="term" value="F:acyltransferase activity, transferring groups other than amino-acyl groups"/>
    <property type="evidence" value="ECO:0007669"/>
    <property type="project" value="InterPro"/>
</dbReference>
<keyword evidence="2" id="KW-0808">Transferase</keyword>
<dbReference type="Proteomes" id="UP000554965">
    <property type="component" value="Unassembled WGS sequence"/>
</dbReference>
<dbReference type="EMBL" id="OCTY01000002">
    <property type="protein sequence ID" value="SOJ57338.1"/>
    <property type="molecule type" value="Genomic_DNA"/>
</dbReference>
<gene>
    <name evidence="2" type="ORF">MSIMFB_04817</name>
</gene>
<feature type="domain" description="N-acetyltransferase" evidence="1">
    <location>
        <begin position="15"/>
        <end position="82"/>
    </location>
</feature>
<dbReference type="Pfam" id="PF13302">
    <property type="entry name" value="Acetyltransf_3"/>
    <property type="match status" value="1"/>
</dbReference>
<accession>A0A7Z7NBW5</accession>
<evidence type="ECO:0000259" key="1">
    <source>
        <dbReference type="Pfam" id="PF13302"/>
    </source>
</evidence>
<protein>
    <submittedName>
        <fullName evidence="2">Succinyl-CoA transferase</fullName>
        <ecNumber evidence="2">2.8.3.-</ecNumber>
    </submittedName>
</protein>
<evidence type="ECO:0000313" key="3">
    <source>
        <dbReference type="Proteomes" id="UP000554965"/>
    </source>
</evidence>